<dbReference type="OrthoDB" id="9947236at2759"/>
<dbReference type="EMBL" id="SRMA01026346">
    <property type="protein sequence ID" value="TRY84922.1"/>
    <property type="molecule type" value="Genomic_DNA"/>
</dbReference>
<dbReference type="AlphaFoldDB" id="A0A553Q4S1"/>
<gene>
    <name evidence="2" type="ORF">DNTS_004020</name>
</gene>
<sequence length="272" mass="32155">MEKCRLNPDSVLLKKQAHSNDKEGRRATNCEDDILKDHYDESLAAKPIRKCPFLEKCTRLEKKNQEMDKKLKRMEKYSKGCKAELQRFVKRFNEFKHINIELDTQNKQLLIKNQLMRQRITDVLQQNKPHVKHQERITICDHQSTQQQIETEIIIENAAVIDRRSLRMAPEAERKILKLQQENQALQVRLDRDRQVMMDAVGQSERVQKELESCLLTVQTERNLLREEVKRLHEDYISLTDGILEQLKIINDAALLKRRLVPRFPEGGDLKI</sequence>
<organism evidence="2 3">
    <name type="scientific">Danionella cerebrum</name>
    <dbReference type="NCBI Taxonomy" id="2873325"/>
    <lineage>
        <taxon>Eukaryota</taxon>
        <taxon>Metazoa</taxon>
        <taxon>Chordata</taxon>
        <taxon>Craniata</taxon>
        <taxon>Vertebrata</taxon>
        <taxon>Euteleostomi</taxon>
        <taxon>Actinopterygii</taxon>
        <taxon>Neopterygii</taxon>
        <taxon>Teleostei</taxon>
        <taxon>Ostariophysi</taxon>
        <taxon>Cypriniformes</taxon>
        <taxon>Danionidae</taxon>
        <taxon>Danioninae</taxon>
        <taxon>Danionella</taxon>
    </lineage>
</organism>
<reference evidence="2 3" key="1">
    <citation type="journal article" date="2019" name="Sci. Data">
        <title>Hybrid genome assembly and annotation of Danionella translucida.</title>
        <authorList>
            <person name="Kadobianskyi M."/>
            <person name="Schulze L."/>
            <person name="Schuelke M."/>
            <person name="Judkewitz B."/>
        </authorList>
    </citation>
    <scope>NUCLEOTIDE SEQUENCE [LARGE SCALE GENOMIC DNA]</scope>
    <source>
        <strain evidence="2 3">Bolton</strain>
    </source>
</reference>
<comment type="caution">
    <text evidence="2">The sequence shown here is derived from an EMBL/GenBank/DDBJ whole genome shotgun (WGS) entry which is preliminary data.</text>
</comment>
<accession>A0A553Q4S1</accession>
<evidence type="ECO:0000313" key="2">
    <source>
        <dbReference type="EMBL" id="TRY84922.1"/>
    </source>
</evidence>
<proteinExistence type="predicted"/>
<evidence type="ECO:0000256" key="1">
    <source>
        <dbReference type="SAM" id="Coils"/>
    </source>
</evidence>
<protein>
    <submittedName>
        <fullName evidence="2">Uncharacterized protein</fullName>
    </submittedName>
</protein>
<keyword evidence="3" id="KW-1185">Reference proteome</keyword>
<dbReference type="Proteomes" id="UP000316079">
    <property type="component" value="Unassembled WGS sequence"/>
</dbReference>
<feature type="coiled-coil region" evidence="1">
    <location>
        <begin position="169"/>
        <end position="235"/>
    </location>
</feature>
<keyword evidence="1" id="KW-0175">Coiled coil</keyword>
<name>A0A553Q4S1_9TELE</name>
<evidence type="ECO:0000313" key="3">
    <source>
        <dbReference type="Proteomes" id="UP000316079"/>
    </source>
</evidence>